<evidence type="ECO:0000313" key="1">
    <source>
        <dbReference type="EMBL" id="CEG40885.1"/>
    </source>
</evidence>
<dbReference type="EMBL" id="CCYD01000524">
    <property type="protein sequence ID" value="CEG40885.1"/>
    <property type="molecule type" value="Genomic_DNA"/>
</dbReference>
<dbReference type="RefSeq" id="XP_024577254.1">
    <property type="nucleotide sequence ID" value="XM_024726593.1"/>
</dbReference>
<accession>A0A0P1AJ52</accession>
<name>A0A0P1AJ52_PLAHL</name>
<dbReference type="AlphaFoldDB" id="A0A0P1AJ52"/>
<dbReference type="STRING" id="4781.A0A0P1AJ52"/>
<proteinExistence type="predicted"/>
<dbReference type="Proteomes" id="UP000054928">
    <property type="component" value="Unassembled WGS sequence"/>
</dbReference>
<sequence length="176" mass="19205">MVGRGPWHLGQGPSDVRGVVRYPLDEDCGNSSFLSDAVSDIKAPIEQDVGTLDEAECVFPLVLMRRKISGERKTAKPYDICKTQGVDPDPVCVNGRQIAQLYTFVNGMTGKEDGDVTLEAILAVDAFLDMDEMSFEEFGVALKENNFASMAIMKPIKEINSSSLLDDADAKRVLNA</sequence>
<dbReference type="GeneID" id="36406118"/>
<reference evidence="2" key="1">
    <citation type="submission" date="2014-09" db="EMBL/GenBank/DDBJ databases">
        <authorList>
            <person name="Sharma Rahul"/>
            <person name="Thines Marco"/>
        </authorList>
    </citation>
    <scope>NUCLEOTIDE SEQUENCE [LARGE SCALE GENOMIC DNA]</scope>
</reference>
<organism evidence="1 2">
    <name type="scientific">Plasmopara halstedii</name>
    <name type="common">Downy mildew of sunflower</name>
    <dbReference type="NCBI Taxonomy" id="4781"/>
    <lineage>
        <taxon>Eukaryota</taxon>
        <taxon>Sar</taxon>
        <taxon>Stramenopiles</taxon>
        <taxon>Oomycota</taxon>
        <taxon>Peronosporomycetes</taxon>
        <taxon>Peronosporales</taxon>
        <taxon>Peronosporaceae</taxon>
        <taxon>Plasmopara</taxon>
    </lineage>
</organism>
<protein>
    <submittedName>
        <fullName evidence="1">Uncharacterized protein</fullName>
    </submittedName>
</protein>
<keyword evidence="2" id="KW-1185">Reference proteome</keyword>
<evidence type="ECO:0000313" key="2">
    <source>
        <dbReference type="Proteomes" id="UP000054928"/>
    </source>
</evidence>